<accession>A0ABQ3PQ79</accession>
<reference evidence="1" key="1">
    <citation type="submission" date="2024-05" db="EMBL/GenBank/DDBJ databases">
        <title>Whole genome shotgun sequence of Streptomyces hydrogenans NBRC 13475.</title>
        <authorList>
            <person name="Komaki H."/>
            <person name="Tamura T."/>
        </authorList>
    </citation>
    <scope>NUCLEOTIDE SEQUENCE</scope>
    <source>
        <strain evidence="1">NBRC 13475</strain>
    </source>
</reference>
<evidence type="ECO:0000313" key="1">
    <source>
        <dbReference type="EMBL" id="GHI27168.1"/>
    </source>
</evidence>
<proteinExistence type="predicted"/>
<protein>
    <recommendedName>
        <fullName evidence="3">Hydrolase</fullName>
    </recommendedName>
</protein>
<sequence>MRSYPVRWCGQRCAPGAQCAACASARAPRIAYSAASTAAAVFIDDKPENVTGAGAVGITVVRFTDAGALGDDGGAVPEFGEDAGVVTQGVVSRDVGVAFANI</sequence>
<gene>
    <name evidence="1" type="ORF">Shyd_85390</name>
</gene>
<evidence type="ECO:0008006" key="3">
    <source>
        <dbReference type="Google" id="ProtNLM"/>
    </source>
</evidence>
<name>A0ABQ3PQ79_9ACTN</name>
<keyword evidence="2" id="KW-1185">Reference proteome</keyword>
<dbReference type="EMBL" id="BNDW01000117">
    <property type="protein sequence ID" value="GHI27168.1"/>
    <property type="molecule type" value="Genomic_DNA"/>
</dbReference>
<evidence type="ECO:0000313" key="2">
    <source>
        <dbReference type="Proteomes" id="UP001052739"/>
    </source>
</evidence>
<comment type="caution">
    <text evidence="1">The sequence shown here is derived from an EMBL/GenBank/DDBJ whole genome shotgun (WGS) entry which is preliminary data.</text>
</comment>
<organism evidence="1 2">
    <name type="scientific">Streptomyces hydrogenans</name>
    <dbReference type="NCBI Taxonomy" id="1873719"/>
    <lineage>
        <taxon>Bacteria</taxon>
        <taxon>Bacillati</taxon>
        <taxon>Actinomycetota</taxon>
        <taxon>Actinomycetes</taxon>
        <taxon>Kitasatosporales</taxon>
        <taxon>Streptomycetaceae</taxon>
        <taxon>Streptomyces</taxon>
    </lineage>
</organism>
<dbReference type="Proteomes" id="UP001052739">
    <property type="component" value="Unassembled WGS sequence"/>
</dbReference>